<dbReference type="GO" id="GO:0005524">
    <property type="term" value="F:ATP binding"/>
    <property type="evidence" value="ECO:0007669"/>
    <property type="project" value="InterPro"/>
</dbReference>
<dbReference type="EMBL" id="AMQM01004932">
    <property type="status" value="NOT_ANNOTATED_CDS"/>
    <property type="molecule type" value="Genomic_DNA"/>
</dbReference>
<reference evidence="4" key="3">
    <citation type="submission" date="2015-06" db="UniProtKB">
        <authorList>
            <consortium name="EnsemblMetazoa"/>
        </authorList>
    </citation>
    <scope>IDENTIFICATION</scope>
</reference>
<dbReference type="OrthoDB" id="410920at2759"/>
<gene>
    <name evidence="4" type="primary">20196614</name>
    <name evidence="3" type="ORF">HELRODRAFT_142631</name>
</gene>
<feature type="domain" description="Protein kinase" evidence="2">
    <location>
        <begin position="1"/>
        <end position="220"/>
    </location>
</feature>
<dbReference type="EnsemblMetazoa" id="HelroT142631">
    <property type="protein sequence ID" value="HelroP142631"/>
    <property type="gene ID" value="HelroG142631"/>
</dbReference>
<dbReference type="SUPFAM" id="SSF56112">
    <property type="entry name" value="Protein kinase-like (PK-like)"/>
    <property type="match status" value="1"/>
</dbReference>
<dbReference type="eggNOG" id="KOG0583">
    <property type="taxonomic scope" value="Eukaryota"/>
</dbReference>
<dbReference type="STRING" id="6412.T1EJ64"/>
<dbReference type="InterPro" id="IPR011009">
    <property type="entry name" value="Kinase-like_dom_sf"/>
</dbReference>
<dbReference type="InterPro" id="IPR000719">
    <property type="entry name" value="Prot_kinase_dom"/>
</dbReference>
<sequence>QITPISNYRKFLEPYWVVGNHENINNIHEIIQTESLSYIFFKKSSEDLHSYIRRRSKLKEDEVCWLFTQIVSAVKHCHDNGVVLRDLKLRKFVFQDSNCTHLLLDNLEDSCILADQNNDLLTDRHGCPAYVSPEILFSVGGYSGKLADVWSLGVIFYTFLAGKYPFHDSDVGALFKKIRQGVYPAPVGATSKSKCLLRNLLRVDSSERMGIDEIFAHPWF</sequence>
<evidence type="ECO:0000259" key="2">
    <source>
        <dbReference type="PROSITE" id="PS50011"/>
    </source>
</evidence>
<dbReference type="FunFam" id="3.30.200.20:FF:001514">
    <property type="entry name" value="Tribbles pseudokinase 3"/>
    <property type="match status" value="1"/>
</dbReference>
<comment type="similarity">
    <text evidence="1">Belongs to the protein kinase superfamily. CAMK Ser/Thr protein kinase family. Tribbles subfamily.</text>
</comment>
<evidence type="ECO:0000313" key="3">
    <source>
        <dbReference type="EMBL" id="ESO01554.1"/>
    </source>
</evidence>
<dbReference type="SMART" id="SM00220">
    <property type="entry name" value="S_TKc"/>
    <property type="match status" value="1"/>
</dbReference>
<dbReference type="GO" id="GO:0005634">
    <property type="term" value="C:nucleus"/>
    <property type="evidence" value="ECO:0000318"/>
    <property type="project" value="GO_Central"/>
</dbReference>
<dbReference type="EMBL" id="KB096743">
    <property type="protein sequence ID" value="ESO01554.1"/>
    <property type="molecule type" value="Genomic_DNA"/>
</dbReference>
<dbReference type="HOGENOM" id="CLU_000288_13_1_1"/>
<dbReference type="Pfam" id="PF00069">
    <property type="entry name" value="Pkinase"/>
    <property type="match status" value="1"/>
</dbReference>
<evidence type="ECO:0000313" key="5">
    <source>
        <dbReference type="Proteomes" id="UP000015101"/>
    </source>
</evidence>
<reference evidence="3 5" key="2">
    <citation type="journal article" date="2013" name="Nature">
        <title>Insights into bilaterian evolution from three spiralian genomes.</title>
        <authorList>
            <person name="Simakov O."/>
            <person name="Marletaz F."/>
            <person name="Cho S.J."/>
            <person name="Edsinger-Gonzales E."/>
            <person name="Havlak P."/>
            <person name="Hellsten U."/>
            <person name="Kuo D.H."/>
            <person name="Larsson T."/>
            <person name="Lv J."/>
            <person name="Arendt D."/>
            <person name="Savage R."/>
            <person name="Osoegawa K."/>
            <person name="de Jong P."/>
            <person name="Grimwood J."/>
            <person name="Chapman J.A."/>
            <person name="Shapiro H."/>
            <person name="Aerts A."/>
            <person name="Otillar R.P."/>
            <person name="Terry A.Y."/>
            <person name="Boore J.L."/>
            <person name="Grigoriev I.V."/>
            <person name="Lindberg D.R."/>
            <person name="Seaver E.C."/>
            <person name="Weisblat D.A."/>
            <person name="Putnam N.H."/>
            <person name="Rokhsar D.S."/>
        </authorList>
    </citation>
    <scope>NUCLEOTIDE SEQUENCE</scope>
</reference>
<accession>T1EJ64</accession>
<dbReference type="GO" id="GO:0004672">
    <property type="term" value="F:protein kinase activity"/>
    <property type="evidence" value="ECO:0007669"/>
    <property type="project" value="InterPro"/>
</dbReference>
<proteinExistence type="inferred from homology"/>
<dbReference type="GO" id="GO:0031434">
    <property type="term" value="F:mitogen-activated protein kinase kinase binding"/>
    <property type="evidence" value="ECO:0000318"/>
    <property type="project" value="GO_Central"/>
</dbReference>
<dbReference type="CTD" id="20196614"/>
<dbReference type="RefSeq" id="XP_009020208.1">
    <property type="nucleotide sequence ID" value="XM_009021960.1"/>
</dbReference>
<evidence type="ECO:0000256" key="1">
    <source>
        <dbReference type="ARBA" id="ARBA00038180"/>
    </source>
</evidence>
<dbReference type="GO" id="GO:0032436">
    <property type="term" value="P:positive regulation of proteasomal ubiquitin-dependent protein catabolic process"/>
    <property type="evidence" value="ECO:0000318"/>
    <property type="project" value="GO_Central"/>
</dbReference>
<protein>
    <recommendedName>
        <fullName evidence="2">Protein kinase domain-containing protein</fullName>
    </recommendedName>
</protein>
<dbReference type="KEGG" id="hro:HELRODRAFT_142631"/>
<reference evidence="5" key="1">
    <citation type="submission" date="2012-12" db="EMBL/GenBank/DDBJ databases">
        <authorList>
            <person name="Hellsten U."/>
            <person name="Grimwood J."/>
            <person name="Chapman J.A."/>
            <person name="Shapiro H."/>
            <person name="Aerts A."/>
            <person name="Otillar R.P."/>
            <person name="Terry A.Y."/>
            <person name="Boore J.L."/>
            <person name="Simakov O."/>
            <person name="Marletaz F."/>
            <person name="Cho S.-J."/>
            <person name="Edsinger-Gonzales E."/>
            <person name="Havlak P."/>
            <person name="Kuo D.-H."/>
            <person name="Larsson T."/>
            <person name="Lv J."/>
            <person name="Arendt D."/>
            <person name="Savage R."/>
            <person name="Osoegawa K."/>
            <person name="de Jong P."/>
            <person name="Lindberg D.R."/>
            <person name="Seaver E.C."/>
            <person name="Weisblat D.A."/>
            <person name="Putnam N.H."/>
            <person name="Grigoriev I.V."/>
            <person name="Rokhsar D.S."/>
        </authorList>
    </citation>
    <scope>NUCLEOTIDE SEQUENCE</scope>
</reference>
<keyword evidence="5" id="KW-1185">Reference proteome</keyword>
<dbReference type="Gene3D" id="3.30.200.20">
    <property type="entry name" value="Phosphorylase Kinase, domain 1"/>
    <property type="match status" value="1"/>
</dbReference>
<dbReference type="InParanoid" id="T1EJ64"/>
<dbReference type="InterPro" id="IPR024104">
    <property type="entry name" value="Tribbles/Ser_Thr_kinase_40"/>
</dbReference>
<dbReference type="AlphaFoldDB" id="T1EJ64"/>
<dbReference type="Gene3D" id="1.10.510.10">
    <property type="entry name" value="Transferase(Phosphotransferase) domain 1"/>
    <property type="match status" value="1"/>
</dbReference>
<dbReference type="GeneID" id="20196614"/>
<dbReference type="PROSITE" id="PS50011">
    <property type="entry name" value="PROTEIN_KINASE_DOM"/>
    <property type="match status" value="1"/>
</dbReference>
<organism evidence="4 5">
    <name type="scientific">Helobdella robusta</name>
    <name type="common">Californian leech</name>
    <dbReference type="NCBI Taxonomy" id="6412"/>
    <lineage>
        <taxon>Eukaryota</taxon>
        <taxon>Metazoa</taxon>
        <taxon>Spiralia</taxon>
        <taxon>Lophotrochozoa</taxon>
        <taxon>Annelida</taxon>
        <taxon>Clitellata</taxon>
        <taxon>Hirudinea</taxon>
        <taxon>Rhynchobdellida</taxon>
        <taxon>Glossiphoniidae</taxon>
        <taxon>Helobdella</taxon>
    </lineage>
</organism>
<dbReference type="FunFam" id="1.10.510.10:FF:000153">
    <property type="entry name" value="Tribbles homolog 2"/>
    <property type="match status" value="1"/>
</dbReference>
<dbReference type="PANTHER" id="PTHR22961:SF13">
    <property type="entry name" value="TRIBBLES"/>
    <property type="match status" value="1"/>
</dbReference>
<dbReference type="OMA" id="CFCLPPH"/>
<dbReference type="Proteomes" id="UP000015101">
    <property type="component" value="Unassembled WGS sequence"/>
</dbReference>
<dbReference type="PANTHER" id="PTHR22961">
    <property type="entry name" value="SER/THR PROTEIN KINASE-TRB"/>
    <property type="match status" value="1"/>
</dbReference>
<evidence type="ECO:0000313" key="4">
    <source>
        <dbReference type="EnsemblMetazoa" id="HelroP142631"/>
    </source>
</evidence>
<name>T1EJ64_HELRO</name>